<feature type="region of interest" description="Disordered" evidence="1">
    <location>
        <begin position="181"/>
        <end position="202"/>
    </location>
</feature>
<accession>A0A194VQ73</accession>
<organism evidence="3 4">
    <name type="scientific">Cytospora mali</name>
    <name type="common">Apple Valsa canker fungus</name>
    <name type="synonym">Valsa mali</name>
    <dbReference type="NCBI Taxonomy" id="578113"/>
    <lineage>
        <taxon>Eukaryota</taxon>
        <taxon>Fungi</taxon>
        <taxon>Dikarya</taxon>
        <taxon>Ascomycota</taxon>
        <taxon>Pezizomycotina</taxon>
        <taxon>Sordariomycetes</taxon>
        <taxon>Sordariomycetidae</taxon>
        <taxon>Diaporthales</taxon>
        <taxon>Cytosporaceae</taxon>
        <taxon>Cytospora</taxon>
    </lineage>
</organism>
<feature type="compositionally biased region" description="Basic and acidic residues" evidence="1">
    <location>
        <begin position="78"/>
        <end position="101"/>
    </location>
</feature>
<name>A0A194VQ73_CYTMA</name>
<feature type="region of interest" description="Disordered" evidence="1">
    <location>
        <begin position="275"/>
        <end position="337"/>
    </location>
</feature>
<sequence length="814" mass="93151">MANIQKTHLPDNEDLEAESIRRFELYQAIKTEHERRKGDLKQTLEREKTRVQKETRDAKHLLEERLGTHVKEHNAAVNDENRQYRADLTDLRRQSSRETRPGHSPSTEEMEAEEIRLFEAFQRARTEHGRRMNRLNQDVESRKEYIRGKMQERDERLPHRLAEASNTTPKRRNFLIVQQRTPPRQQQRKALRQRGHSRTESRALGNRANFLSHKRLYVEPNVQGRRSEICLFVVVVLPLNNNNLPLLLRRHRQTSSLRLLRTDLHSLTKLTQIIKDDGTKLGQPSSRRKGRRELRSNFQRDSEAQARSGTSKHTRRRRSEGPSPDPDTPVAKKQKTRRTILFDEVNAETKDWRFEEISIIVEYPPKSNIWYILRCQQCGPVFFTVQGAGQHLSGRTHGSSRRWGEAVKQLGVHVVDCDAKKARRNNDAFEIACLQGHNPKRRLDRAPWRFHGSCRDKTTASRQEDEIEDLTDSELNLVDDEYVPSDEEIDDFIPEKESQKQPFLGVAEPVAGELYQAYWGADDTWYLVTVLPLGGFQEIGIAGHLQDLDLRFNIPSCYEVERDSFHIIGWKDGFIDGGSCVTERKFPCLFFSEDFKIPLTGELGLPGGRLYAWLSAQDLRQIDYRQPGAHNAKSSGCIAAENFRKRVAAMRDPRPAAQPEADMVGQNPGSRSEEQQHGHNAPHDDSNAKTIIGVRQELQGGSSSLRSLKSDQQGQMPASNHLRQGPTALRMPRWDSKQEKKVYCEVWVRILAWGSVSRAGGGESKDLDDTGGVHHEISSLSSGQAPKDGLPVALWITVDSMDIFMSLISLGCLW</sequence>
<keyword evidence="4" id="KW-1185">Reference proteome</keyword>
<proteinExistence type="predicted"/>
<feature type="region of interest" description="Disordered" evidence="1">
    <location>
        <begin position="31"/>
        <end position="56"/>
    </location>
</feature>
<feature type="compositionally biased region" description="Basic and acidic residues" evidence="1">
    <location>
        <begin position="763"/>
        <end position="777"/>
    </location>
</feature>
<evidence type="ECO:0000313" key="4">
    <source>
        <dbReference type="Proteomes" id="UP000078559"/>
    </source>
</evidence>
<gene>
    <name evidence="3" type="ORF">VM1G_02017</name>
</gene>
<dbReference type="InterPro" id="IPR013087">
    <property type="entry name" value="Znf_C2H2_type"/>
</dbReference>
<evidence type="ECO:0000256" key="1">
    <source>
        <dbReference type="SAM" id="MobiDB-lite"/>
    </source>
</evidence>
<feature type="region of interest" description="Disordered" evidence="1">
    <location>
        <begin position="78"/>
        <end position="111"/>
    </location>
</feature>
<feature type="region of interest" description="Disordered" evidence="1">
    <location>
        <begin position="700"/>
        <end position="733"/>
    </location>
</feature>
<feature type="compositionally biased region" description="Basic residues" evidence="1">
    <location>
        <begin position="186"/>
        <end position="196"/>
    </location>
</feature>
<feature type="region of interest" description="Disordered" evidence="1">
    <location>
        <begin position="651"/>
        <end position="687"/>
    </location>
</feature>
<evidence type="ECO:0000259" key="2">
    <source>
        <dbReference type="PROSITE" id="PS00028"/>
    </source>
</evidence>
<feature type="domain" description="C2H2-type" evidence="2">
    <location>
        <begin position="375"/>
        <end position="397"/>
    </location>
</feature>
<feature type="region of interest" description="Disordered" evidence="1">
    <location>
        <begin position="761"/>
        <end position="782"/>
    </location>
</feature>
<feature type="compositionally biased region" description="Polar residues" evidence="1">
    <location>
        <begin position="700"/>
        <end position="722"/>
    </location>
</feature>
<protein>
    <recommendedName>
        <fullName evidence="2">C2H2-type domain-containing protein</fullName>
    </recommendedName>
</protein>
<dbReference type="OrthoDB" id="5229947at2759"/>
<feature type="compositionally biased region" description="Basic and acidic residues" evidence="1">
    <location>
        <begin position="671"/>
        <end position="687"/>
    </location>
</feature>
<dbReference type="Proteomes" id="UP000078559">
    <property type="component" value="Chromosome 2"/>
</dbReference>
<dbReference type="AlphaFoldDB" id="A0A194VQ73"/>
<dbReference type="EMBL" id="CM003099">
    <property type="protein sequence ID" value="KUI66334.1"/>
    <property type="molecule type" value="Genomic_DNA"/>
</dbReference>
<reference evidence="3" key="1">
    <citation type="submission" date="2014-12" db="EMBL/GenBank/DDBJ databases">
        <title>Genome Sequence of Valsa Canker Pathogens Uncovers a Specific Adaption of Colonization on Woody Bark.</title>
        <authorList>
            <person name="Yin Z."/>
            <person name="Liu H."/>
            <person name="Gao X."/>
            <person name="Li Z."/>
            <person name="Song N."/>
            <person name="Ke X."/>
            <person name="Dai Q."/>
            <person name="Wu Y."/>
            <person name="Sun Y."/>
            <person name="Xu J.-R."/>
            <person name="Kang Z.K."/>
            <person name="Wang L."/>
            <person name="Huang L."/>
        </authorList>
    </citation>
    <scope>NUCLEOTIDE SEQUENCE [LARGE SCALE GENOMIC DNA]</scope>
    <source>
        <strain evidence="3">03-8</strain>
    </source>
</reference>
<dbReference type="PROSITE" id="PS00028">
    <property type="entry name" value="ZINC_FINGER_C2H2_1"/>
    <property type="match status" value="1"/>
</dbReference>
<feature type="compositionally biased region" description="Basic and acidic residues" evidence="1">
    <location>
        <begin position="293"/>
        <end position="304"/>
    </location>
</feature>
<evidence type="ECO:0000313" key="3">
    <source>
        <dbReference type="EMBL" id="KUI66334.1"/>
    </source>
</evidence>